<sequence>MLKEVPSLEFMTFTRIARLLWSGYDVQNSMTEYFLEGDQTLEKWSSIEESLKLKIGNCLVLPNKMKIALLSLVISIGGRIKYIIEHIYGKDYLPSNFMGLLKWTLLGIIDAKRTAEAVINDDNLPITKRYEIACTYCLEDEIRMLWRELPETNRDDYLNLRGPIYSLRYLPIYWTYYLRVELNSLDGTLREGYHMRTNCHCFGFLYACITVNPPAAEYFIGNMNVQEKEKYFQCYFRIFVRRGEVDSSSARNIYSCDIIYFLLSQLNENQQRRIFEKYGYHILKSFLVFPYEIIFLEIESAVRRHLTADQMESLKTIKRNE</sequence>
<gene>
    <name evidence="1" type="ORF">TNIN_122901</name>
</gene>
<evidence type="ECO:0000313" key="2">
    <source>
        <dbReference type="Proteomes" id="UP000886998"/>
    </source>
</evidence>
<comment type="caution">
    <text evidence="1">The sequence shown here is derived from an EMBL/GenBank/DDBJ whole genome shotgun (WGS) entry which is preliminary data.</text>
</comment>
<proteinExistence type="predicted"/>
<reference evidence="1" key="1">
    <citation type="submission" date="2020-08" db="EMBL/GenBank/DDBJ databases">
        <title>Multicomponent nature underlies the extraordinary mechanical properties of spider dragline silk.</title>
        <authorList>
            <person name="Kono N."/>
            <person name="Nakamura H."/>
            <person name="Mori M."/>
            <person name="Yoshida Y."/>
            <person name="Ohtoshi R."/>
            <person name="Malay A.D."/>
            <person name="Moran D.A.P."/>
            <person name="Tomita M."/>
            <person name="Numata K."/>
            <person name="Arakawa K."/>
        </authorList>
    </citation>
    <scope>NUCLEOTIDE SEQUENCE</scope>
</reference>
<dbReference type="OrthoDB" id="6427463at2759"/>
<dbReference type="AlphaFoldDB" id="A0A8X6XZX1"/>
<dbReference type="Proteomes" id="UP000886998">
    <property type="component" value="Unassembled WGS sequence"/>
</dbReference>
<evidence type="ECO:0000313" key="1">
    <source>
        <dbReference type="EMBL" id="GFY61830.1"/>
    </source>
</evidence>
<accession>A0A8X6XZX1</accession>
<protein>
    <submittedName>
        <fullName evidence="1">ANK_REP_REGION domain-containing protein</fullName>
    </submittedName>
</protein>
<dbReference type="EMBL" id="BMAV01013820">
    <property type="protein sequence ID" value="GFY61830.1"/>
    <property type="molecule type" value="Genomic_DNA"/>
</dbReference>
<name>A0A8X6XZX1_9ARAC</name>
<organism evidence="1 2">
    <name type="scientific">Trichonephila inaurata madagascariensis</name>
    <dbReference type="NCBI Taxonomy" id="2747483"/>
    <lineage>
        <taxon>Eukaryota</taxon>
        <taxon>Metazoa</taxon>
        <taxon>Ecdysozoa</taxon>
        <taxon>Arthropoda</taxon>
        <taxon>Chelicerata</taxon>
        <taxon>Arachnida</taxon>
        <taxon>Araneae</taxon>
        <taxon>Araneomorphae</taxon>
        <taxon>Entelegynae</taxon>
        <taxon>Araneoidea</taxon>
        <taxon>Nephilidae</taxon>
        <taxon>Trichonephila</taxon>
        <taxon>Trichonephila inaurata</taxon>
    </lineage>
</organism>
<keyword evidence="2" id="KW-1185">Reference proteome</keyword>